<feature type="transmembrane region" description="Helical" evidence="1">
    <location>
        <begin position="133"/>
        <end position="151"/>
    </location>
</feature>
<gene>
    <name evidence="3" type="ORF">E2L05_01680</name>
</gene>
<dbReference type="EMBL" id="SMZO01000002">
    <property type="protein sequence ID" value="TDL91313.1"/>
    <property type="molecule type" value="Genomic_DNA"/>
</dbReference>
<evidence type="ECO:0000256" key="1">
    <source>
        <dbReference type="SAM" id="Phobius"/>
    </source>
</evidence>
<evidence type="ECO:0000259" key="2">
    <source>
        <dbReference type="Pfam" id="PF00892"/>
    </source>
</evidence>
<dbReference type="Proteomes" id="UP000294562">
    <property type="component" value="Unassembled WGS sequence"/>
</dbReference>
<dbReference type="Pfam" id="PF00892">
    <property type="entry name" value="EamA"/>
    <property type="match status" value="2"/>
</dbReference>
<organism evidence="3 4">
    <name type="scientific">Meridianimarinicoccus aquatilis</name>
    <dbReference type="NCBI Taxonomy" id="2552766"/>
    <lineage>
        <taxon>Bacteria</taxon>
        <taxon>Pseudomonadati</taxon>
        <taxon>Pseudomonadota</taxon>
        <taxon>Alphaproteobacteria</taxon>
        <taxon>Rhodobacterales</taxon>
        <taxon>Paracoccaceae</taxon>
        <taxon>Meridianimarinicoccus</taxon>
    </lineage>
</organism>
<feature type="transmembrane region" description="Helical" evidence="1">
    <location>
        <begin position="108"/>
        <end position="124"/>
    </location>
</feature>
<evidence type="ECO:0000313" key="3">
    <source>
        <dbReference type="EMBL" id="TDL91313.1"/>
    </source>
</evidence>
<dbReference type="RefSeq" id="WP_133341153.1">
    <property type="nucleotide sequence ID" value="NZ_SMZO01000002.1"/>
</dbReference>
<reference evidence="3 4" key="1">
    <citation type="submission" date="2019-03" db="EMBL/GenBank/DDBJ databases">
        <title>Rhodobacteraceae bacterium SM1902, a new member of the family Rhodobacteraceae isolated from Yantai.</title>
        <authorList>
            <person name="Sun Y."/>
        </authorList>
    </citation>
    <scope>NUCLEOTIDE SEQUENCE [LARGE SCALE GENOMIC DNA]</scope>
    <source>
        <strain evidence="3 4">SM1902</strain>
    </source>
</reference>
<keyword evidence="4" id="KW-1185">Reference proteome</keyword>
<protein>
    <submittedName>
        <fullName evidence="3">DMT family transporter</fullName>
    </submittedName>
</protein>
<dbReference type="GO" id="GO:0016020">
    <property type="term" value="C:membrane"/>
    <property type="evidence" value="ECO:0007669"/>
    <property type="project" value="InterPro"/>
</dbReference>
<proteinExistence type="predicted"/>
<feature type="transmembrane region" description="Helical" evidence="1">
    <location>
        <begin position="189"/>
        <end position="210"/>
    </location>
</feature>
<name>A0A4R6B5Q7_9RHOB</name>
<accession>A0A4R6B5Q7</accession>
<dbReference type="InterPro" id="IPR037185">
    <property type="entry name" value="EmrE-like"/>
</dbReference>
<dbReference type="InterPro" id="IPR000620">
    <property type="entry name" value="EamA_dom"/>
</dbReference>
<keyword evidence="1" id="KW-0812">Transmembrane</keyword>
<feature type="transmembrane region" description="Helical" evidence="1">
    <location>
        <begin position="12"/>
        <end position="29"/>
    </location>
</feature>
<feature type="transmembrane region" description="Helical" evidence="1">
    <location>
        <begin position="245"/>
        <end position="264"/>
    </location>
</feature>
<dbReference type="PANTHER" id="PTHR22911:SF103">
    <property type="entry name" value="BLR2811 PROTEIN"/>
    <property type="match status" value="1"/>
</dbReference>
<evidence type="ECO:0000313" key="4">
    <source>
        <dbReference type="Proteomes" id="UP000294562"/>
    </source>
</evidence>
<keyword evidence="1" id="KW-0472">Membrane</keyword>
<feature type="domain" description="EamA" evidence="2">
    <location>
        <begin position="15"/>
        <end position="147"/>
    </location>
</feature>
<comment type="caution">
    <text evidence="3">The sequence shown here is derived from an EMBL/GenBank/DDBJ whole genome shotgun (WGS) entry which is preliminary data.</text>
</comment>
<dbReference type="SUPFAM" id="SSF103481">
    <property type="entry name" value="Multidrug resistance efflux transporter EmrE"/>
    <property type="match status" value="2"/>
</dbReference>
<dbReference type="AlphaFoldDB" id="A0A4R6B5Q7"/>
<keyword evidence="1" id="KW-1133">Transmembrane helix</keyword>
<feature type="transmembrane region" description="Helical" evidence="1">
    <location>
        <begin position="216"/>
        <end position="233"/>
    </location>
</feature>
<feature type="transmembrane region" description="Helical" evidence="1">
    <location>
        <begin position="35"/>
        <end position="63"/>
    </location>
</feature>
<feature type="domain" description="EamA" evidence="2">
    <location>
        <begin position="159"/>
        <end position="282"/>
    </location>
</feature>
<dbReference type="PANTHER" id="PTHR22911">
    <property type="entry name" value="ACYL-MALONYL CONDENSING ENZYME-RELATED"/>
    <property type="match status" value="1"/>
</dbReference>
<dbReference type="OrthoDB" id="9815809at2"/>
<sequence>MTSTVAPRVENTAFALMAMAAAVFFFTLIDTSAKWLVLAGLPAIQVVFVRYAVHFLMSVVIFLPRDGVQALHSNSPKLQALRSLFLFSSTALNFTALKFLPITVTTTIMFTGPIIVTLLAIPVLKEKVGIHRIAAVCIGFSGVIVVMQPWGTGFHPAMFLNLGAISCAAMYFVMTRLLAGVESNATSQLWASGLATICLVPFALSNWIWPQAPADWMFFLLVGIFGGTGHILATTAHRMADASILAPVVYIQIFFATAVGVLIFDTWPTIWTLVGGLIIIAAGIYIWHRERVNNQDAAMIAKITPK</sequence>
<feature type="transmembrane region" description="Helical" evidence="1">
    <location>
        <begin position="157"/>
        <end position="177"/>
    </location>
</feature>
<feature type="transmembrane region" description="Helical" evidence="1">
    <location>
        <begin position="270"/>
        <end position="287"/>
    </location>
</feature>